<sequence length="279" mass="31437">MSFGSPTQGGKIKNATDNGSTYELHQDLEFSSWENVLETSNSGHQSFYSFPGSFAASRDPFQLPPLPLTQSCAMSTIPGQENELLDQVFADVLSKRQEFGSHSDALVDRQAYHDSLNISNLYGDQMSDENLNLQRNTYYLSLNQLQSYDFATNPVNHVERCDTVGFCDPYVSEQNRQPIQNVLQLQAFKSETDVKPYVEDKTDCPALKPRLLGDLLREGLKMLDSFDSWWSKEQSDVQSIELSSGTFRETVRSEDGDDFGISTQMTLDWHILGPSLSQD</sequence>
<reference evidence="2" key="1">
    <citation type="journal article" date="2018" name="Gigascience">
        <title>Genome assembly of the Pink Ipe (Handroanthus impetiginosus, Bignoniaceae), a highly valued, ecologically keystone Neotropical timber forest tree.</title>
        <authorList>
            <person name="Silva-Junior O.B."/>
            <person name="Grattapaglia D."/>
            <person name="Novaes E."/>
            <person name="Collevatti R.G."/>
        </authorList>
    </citation>
    <scope>NUCLEOTIDE SEQUENCE [LARGE SCALE GENOMIC DNA]</scope>
    <source>
        <strain evidence="2">cv. UFG-1</strain>
    </source>
</reference>
<proteinExistence type="predicted"/>
<accession>A0A2G9H311</accession>
<comment type="caution">
    <text evidence="1">The sequence shown here is derived from an EMBL/GenBank/DDBJ whole genome shotgun (WGS) entry which is preliminary data.</text>
</comment>
<dbReference type="AlphaFoldDB" id="A0A2G9H311"/>
<dbReference type="Proteomes" id="UP000231279">
    <property type="component" value="Unassembled WGS sequence"/>
</dbReference>
<name>A0A2G9H311_9LAMI</name>
<evidence type="ECO:0000313" key="1">
    <source>
        <dbReference type="EMBL" id="PIN11876.1"/>
    </source>
</evidence>
<dbReference type="EMBL" id="NKXS01002836">
    <property type="protein sequence ID" value="PIN11876.1"/>
    <property type="molecule type" value="Genomic_DNA"/>
</dbReference>
<organism evidence="1 2">
    <name type="scientific">Handroanthus impetiginosus</name>
    <dbReference type="NCBI Taxonomy" id="429701"/>
    <lineage>
        <taxon>Eukaryota</taxon>
        <taxon>Viridiplantae</taxon>
        <taxon>Streptophyta</taxon>
        <taxon>Embryophyta</taxon>
        <taxon>Tracheophyta</taxon>
        <taxon>Spermatophyta</taxon>
        <taxon>Magnoliopsida</taxon>
        <taxon>eudicotyledons</taxon>
        <taxon>Gunneridae</taxon>
        <taxon>Pentapetalae</taxon>
        <taxon>asterids</taxon>
        <taxon>lamiids</taxon>
        <taxon>Lamiales</taxon>
        <taxon>Bignoniaceae</taxon>
        <taxon>Crescentiina</taxon>
        <taxon>Tabebuia alliance</taxon>
        <taxon>Handroanthus</taxon>
    </lineage>
</organism>
<keyword evidence="2" id="KW-1185">Reference proteome</keyword>
<protein>
    <submittedName>
        <fullName evidence="1">Uncharacterized protein</fullName>
    </submittedName>
</protein>
<gene>
    <name evidence="1" type="ORF">CDL12_15514</name>
</gene>
<evidence type="ECO:0000313" key="2">
    <source>
        <dbReference type="Proteomes" id="UP000231279"/>
    </source>
</evidence>